<evidence type="ECO:0000256" key="1">
    <source>
        <dbReference type="ARBA" id="ARBA00006484"/>
    </source>
</evidence>
<dbReference type="KEGG" id="omr:OXIME_000516"/>
<dbReference type="GO" id="GO:0016491">
    <property type="term" value="F:oxidoreductase activity"/>
    <property type="evidence" value="ECO:0007669"/>
    <property type="project" value="UniProtKB-KW"/>
</dbReference>
<dbReference type="CDD" id="cd05233">
    <property type="entry name" value="SDR_c"/>
    <property type="match status" value="1"/>
</dbReference>
<proteinExistence type="inferred from homology"/>
<sequence>MVDLIRDSLAGKVAVIIGVGPGQGISTVRMFINFGAKVAVVSRSGNTFGLVESSTIKAYKADATNAEELQKLRDKIIADYGSVDVVCNNVGVWRQPKGEFEDPAQMEEMFRINVMSMYNSIRIFSEAMKKKGGSIVNIGASRNLFKGNSIAYTVSKSAIEELTRKTAETLRKYNIRVNAVLPGGVNKDDNYYKVFPFNYTKISETFQLEPIEIAMVTSFLGSEMSTGINGQSITVDRGMSA</sequence>
<gene>
    <name evidence="3" type="ORF">OXIME_000516</name>
</gene>
<reference evidence="3 4" key="1">
    <citation type="submission" date="2023-09" db="EMBL/GenBank/DDBJ databases">
        <authorList>
            <person name="Golyshina O.V."/>
            <person name="Lunev E.A."/>
            <person name="Bargiela R."/>
            <person name="Gaines M.C."/>
            <person name="Daum B."/>
            <person name="Bale N.J."/>
            <person name="Koenen M."/>
            <person name="Sinninghe Damst J.S."/>
            <person name="Yakimov M."/>
            <person name="Golyshin P.N."/>
        </authorList>
    </citation>
    <scope>NUCLEOTIDE SEQUENCE [LARGE SCALE GENOMIC DNA]</scope>
    <source>
        <strain evidence="3 4">M1</strain>
    </source>
</reference>
<dbReference type="PANTHER" id="PTHR43669:SF3">
    <property type="entry name" value="ALCOHOL DEHYDROGENASE, PUTATIVE (AFU_ORTHOLOGUE AFUA_3G03445)-RELATED"/>
    <property type="match status" value="1"/>
</dbReference>
<dbReference type="AlphaFoldDB" id="A0AAX4NER3"/>
<keyword evidence="4" id="KW-1185">Reference proteome</keyword>
<dbReference type="Proteomes" id="UP001451606">
    <property type="component" value="Chromosome"/>
</dbReference>
<keyword evidence="2" id="KW-0560">Oxidoreductase</keyword>
<protein>
    <submittedName>
        <fullName evidence="3">SDR family NAD(P)-dependent oxidoreductase</fullName>
    </submittedName>
</protein>
<evidence type="ECO:0000313" key="4">
    <source>
        <dbReference type="Proteomes" id="UP001451606"/>
    </source>
</evidence>
<dbReference type="RefSeq" id="WP_393971927.1">
    <property type="nucleotide sequence ID" value="NZ_CP133772.1"/>
</dbReference>
<dbReference type="GeneID" id="95967243"/>
<name>A0AAX4NER3_9ARCH</name>
<dbReference type="EMBL" id="CP133772">
    <property type="protein sequence ID" value="WYX99970.1"/>
    <property type="molecule type" value="Genomic_DNA"/>
</dbReference>
<dbReference type="InterPro" id="IPR036291">
    <property type="entry name" value="NAD(P)-bd_dom_sf"/>
</dbReference>
<evidence type="ECO:0000313" key="3">
    <source>
        <dbReference type="EMBL" id="WYX99970.1"/>
    </source>
</evidence>
<dbReference type="PRINTS" id="PR00081">
    <property type="entry name" value="GDHRDH"/>
</dbReference>
<comment type="similarity">
    <text evidence="1">Belongs to the short-chain dehydrogenases/reductases (SDR) family.</text>
</comment>
<dbReference type="PRINTS" id="PR00080">
    <property type="entry name" value="SDRFAMILY"/>
</dbReference>
<evidence type="ECO:0000256" key="2">
    <source>
        <dbReference type="ARBA" id="ARBA00023002"/>
    </source>
</evidence>
<dbReference type="PANTHER" id="PTHR43669">
    <property type="entry name" value="5-KETO-D-GLUCONATE 5-REDUCTASE"/>
    <property type="match status" value="1"/>
</dbReference>
<dbReference type="InterPro" id="IPR002347">
    <property type="entry name" value="SDR_fam"/>
</dbReference>
<dbReference type="Pfam" id="PF13561">
    <property type="entry name" value="adh_short_C2"/>
    <property type="match status" value="1"/>
</dbReference>
<accession>A0AAX4NER3</accession>
<dbReference type="Gene3D" id="3.40.50.720">
    <property type="entry name" value="NAD(P)-binding Rossmann-like Domain"/>
    <property type="match status" value="1"/>
</dbReference>
<organism evidence="3 4">
    <name type="scientific">Oxyplasma meridianum</name>
    <dbReference type="NCBI Taxonomy" id="3073602"/>
    <lineage>
        <taxon>Archaea</taxon>
        <taxon>Methanobacteriati</taxon>
        <taxon>Thermoplasmatota</taxon>
        <taxon>Thermoplasmata</taxon>
        <taxon>Thermoplasmatales</taxon>
        <taxon>Thermoplasmataceae</taxon>
        <taxon>Oxyplasma</taxon>
    </lineage>
</organism>
<dbReference type="SUPFAM" id="SSF51735">
    <property type="entry name" value="NAD(P)-binding Rossmann-fold domains"/>
    <property type="match status" value="1"/>
</dbReference>